<dbReference type="STRING" id="3476.A0A2P5AX87"/>
<gene>
    <name evidence="2" type="ORF">PanWU01x14_291520</name>
</gene>
<keyword evidence="3" id="KW-1185">Reference proteome</keyword>
<evidence type="ECO:0000259" key="1">
    <source>
        <dbReference type="PROSITE" id="PS50053"/>
    </source>
</evidence>
<dbReference type="InterPro" id="IPR022617">
    <property type="entry name" value="Rad60/SUMO-like_dom"/>
</dbReference>
<evidence type="ECO:0000313" key="3">
    <source>
        <dbReference type="Proteomes" id="UP000237105"/>
    </source>
</evidence>
<dbReference type="AlphaFoldDB" id="A0A2P5AX87"/>
<feature type="domain" description="Ubiquitin-like" evidence="1">
    <location>
        <begin position="18"/>
        <end position="95"/>
    </location>
</feature>
<dbReference type="PANTHER" id="PTHR10562">
    <property type="entry name" value="SMALL UBIQUITIN-RELATED MODIFIER"/>
    <property type="match status" value="1"/>
</dbReference>
<dbReference type="EMBL" id="JXTB01000421">
    <property type="protein sequence ID" value="PON41174.1"/>
    <property type="molecule type" value="Genomic_DNA"/>
</dbReference>
<sequence>MSDLRDHKEDKKPNFYSTHITLKVTNQDGHAMFFRNKKNGQLEELMSWYCLKMKLEFHSVRFFFDGTRIRPNHTPEELKMEDGDEIDTVIEQRGGWGLEKSLVLRRKIISFVCLFVNLLMGT</sequence>
<name>A0A2P5AX87_PARAD</name>
<dbReference type="PROSITE" id="PS50053">
    <property type="entry name" value="UBIQUITIN_2"/>
    <property type="match status" value="1"/>
</dbReference>
<dbReference type="Pfam" id="PF11976">
    <property type="entry name" value="Rad60-SLD"/>
    <property type="match status" value="1"/>
</dbReference>
<dbReference type="InterPro" id="IPR029071">
    <property type="entry name" value="Ubiquitin-like_domsf"/>
</dbReference>
<dbReference type="Gene3D" id="3.10.20.90">
    <property type="entry name" value="Phosphatidylinositol 3-kinase Catalytic Subunit, Chain A, domain 1"/>
    <property type="match status" value="1"/>
</dbReference>
<reference evidence="3" key="1">
    <citation type="submission" date="2016-06" db="EMBL/GenBank/DDBJ databases">
        <title>Parallel loss of symbiosis genes in relatives of nitrogen-fixing non-legume Parasponia.</title>
        <authorList>
            <person name="Van Velzen R."/>
            <person name="Holmer R."/>
            <person name="Bu F."/>
            <person name="Rutten L."/>
            <person name="Van Zeijl A."/>
            <person name="Liu W."/>
            <person name="Santuari L."/>
            <person name="Cao Q."/>
            <person name="Sharma T."/>
            <person name="Shen D."/>
            <person name="Roswanjaya Y."/>
            <person name="Wardhani T."/>
            <person name="Kalhor M.S."/>
            <person name="Jansen J."/>
            <person name="Van den Hoogen J."/>
            <person name="Gungor B."/>
            <person name="Hartog M."/>
            <person name="Hontelez J."/>
            <person name="Verver J."/>
            <person name="Yang W.-C."/>
            <person name="Schijlen E."/>
            <person name="Repin R."/>
            <person name="Schilthuizen M."/>
            <person name="Schranz E."/>
            <person name="Heidstra R."/>
            <person name="Miyata K."/>
            <person name="Fedorova E."/>
            <person name="Kohlen W."/>
            <person name="Bisseling T."/>
            <person name="Smit S."/>
            <person name="Geurts R."/>
        </authorList>
    </citation>
    <scope>NUCLEOTIDE SEQUENCE [LARGE SCALE GENOMIC DNA]</scope>
    <source>
        <strain evidence="3">cv. WU1-14</strain>
    </source>
</reference>
<organism evidence="2 3">
    <name type="scientific">Parasponia andersonii</name>
    <name type="common">Sponia andersonii</name>
    <dbReference type="NCBI Taxonomy" id="3476"/>
    <lineage>
        <taxon>Eukaryota</taxon>
        <taxon>Viridiplantae</taxon>
        <taxon>Streptophyta</taxon>
        <taxon>Embryophyta</taxon>
        <taxon>Tracheophyta</taxon>
        <taxon>Spermatophyta</taxon>
        <taxon>Magnoliopsida</taxon>
        <taxon>eudicotyledons</taxon>
        <taxon>Gunneridae</taxon>
        <taxon>Pentapetalae</taxon>
        <taxon>rosids</taxon>
        <taxon>fabids</taxon>
        <taxon>Rosales</taxon>
        <taxon>Cannabaceae</taxon>
        <taxon>Parasponia</taxon>
    </lineage>
</organism>
<dbReference type="OrthoDB" id="1166415at2759"/>
<dbReference type="InterPro" id="IPR000626">
    <property type="entry name" value="Ubiquitin-like_dom"/>
</dbReference>
<comment type="caution">
    <text evidence="2">The sequence shown here is derived from an EMBL/GenBank/DDBJ whole genome shotgun (WGS) entry which is preliminary data.</text>
</comment>
<proteinExistence type="predicted"/>
<accession>A0A2P5AX87</accession>
<evidence type="ECO:0000313" key="2">
    <source>
        <dbReference type="EMBL" id="PON41174.1"/>
    </source>
</evidence>
<dbReference type="Proteomes" id="UP000237105">
    <property type="component" value="Unassembled WGS sequence"/>
</dbReference>
<dbReference type="SUPFAM" id="SSF54236">
    <property type="entry name" value="Ubiquitin-like"/>
    <property type="match status" value="1"/>
</dbReference>
<protein>
    <submittedName>
        <fullName evidence="2">Rad60/SUMO-like domain containing protein</fullName>
    </submittedName>
</protein>